<comment type="caution">
    <text evidence="2">The sequence shown here is derived from an EMBL/GenBank/DDBJ whole genome shotgun (WGS) entry which is preliminary data.</text>
</comment>
<proteinExistence type="predicted"/>
<dbReference type="Proteomes" id="UP001152622">
    <property type="component" value="Chromosome 1"/>
</dbReference>
<name>A0A9Q1JER9_SYNKA</name>
<dbReference type="EMBL" id="JAINUF010000001">
    <property type="protein sequence ID" value="KAJ8381642.1"/>
    <property type="molecule type" value="Genomic_DNA"/>
</dbReference>
<protein>
    <submittedName>
        <fullName evidence="2">Uncharacterized protein</fullName>
    </submittedName>
</protein>
<organism evidence="2 3">
    <name type="scientific">Synaphobranchus kaupii</name>
    <name type="common">Kaup's arrowtooth eel</name>
    <dbReference type="NCBI Taxonomy" id="118154"/>
    <lineage>
        <taxon>Eukaryota</taxon>
        <taxon>Metazoa</taxon>
        <taxon>Chordata</taxon>
        <taxon>Craniata</taxon>
        <taxon>Vertebrata</taxon>
        <taxon>Euteleostomi</taxon>
        <taxon>Actinopterygii</taxon>
        <taxon>Neopterygii</taxon>
        <taxon>Teleostei</taxon>
        <taxon>Anguilliformes</taxon>
        <taxon>Synaphobranchidae</taxon>
        <taxon>Synaphobranchus</taxon>
    </lineage>
</organism>
<sequence>MLPPNSIHKFQHFTTFCSVCENTQEFSGPPPDRERECRAARPPPRGPLSQGAPRVLQRQGSPHQALAHRARSSQPTDPNLLFYQKPQEFAGEFTLALTLCSKKHEHMESFGQLTLTDAPPPGTGAKTSMR</sequence>
<reference evidence="2" key="1">
    <citation type="journal article" date="2023" name="Science">
        <title>Genome structures resolve the early diversification of teleost fishes.</title>
        <authorList>
            <person name="Parey E."/>
            <person name="Louis A."/>
            <person name="Montfort J."/>
            <person name="Bouchez O."/>
            <person name="Roques C."/>
            <person name="Iampietro C."/>
            <person name="Lluch J."/>
            <person name="Castinel A."/>
            <person name="Donnadieu C."/>
            <person name="Desvignes T."/>
            <person name="Floi Bucao C."/>
            <person name="Jouanno E."/>
            <person name="Wen M."/>
            <person name="Mejri S."/>
            <person name="Dirks R."/>
            <person name="Jansen H."/>
            <person name="Henkel C."/>
            <person name="Chen W.J."/>
            <person name="Zahm M."/>
            <person name="Cabau C."/>
            <person name="Klopp C."/>
            <person name="Thompson A.W."/>
            <person name="Robinson-Rechavi M."/>
            <person name="Braasch I."/>
            <person name="Lecointre G."/>
            <person name="Bobe J."/>
            <person name="Postlethwait J.H."/>
            <person name="Berthelot C."/>
            <person name="Roest Crollius H."/>
            <person name="Guiguen Y."/>
        </authorList>
    </citation>
    <scope>NUCLEOTIDE SEQUENCE</scope>
    <source>
        <strain evidence="2">WJC10195</strain>
    </source>
</reference>
<evidence type="ECO:0000313" key="2">
    <source>
        <dbReference type="EMBL" id="KAJ8381642.1"/>
    </source>
</evidence>
<accession>A0A9Q1JER9</accession>
<feature type="region of interest" description="Disordered" evidence="1">
    <location>
        <begin position="23"/>
        <end position="79"/>
    </location>
</feature>
<gene>
    <name evidence="2" type="ORF">SKAU_G00024200</name>
</gene>
<dbReference type="AlphaFoldDB" id="A0A9Q1JER9"/>
<keyword evidence="3" id="KW-1185">Reference proteome</keyword>
<evidence type="ECO:0000256" key="1">
    <source>
        <dbReference type="SAM" id="MobiDB-lite"/>
    </source>
</evidence>
<evidence type="ECO:0000313" key="3">
    <source>
        <dbReference type="Proteomes" id="UP001152622"/>
    </source>
</evidence>